<dbReference type="PROSITE" id="PS50928">
    <property type="entry name" value="ABC_TM1"/>
    <property type="match status" value="1"/>
</dbReference>
<evidence type="ECO:0000256" key="6">
    <source>
        <dbReference type="ARBA" id="ARBA00023136"/>
    </source>
</evidence>
<evidence type="ECO:0000259" key="8">
    <source>
        <dbReference type="PROSITE" id="PS50928"/>
    </source>
</evidence>
<evidence type="ECO:0000256" key="4">
    <source>
        <dbReference type="ARBA" id="ARBA00022692"/>
    </source>
</evidence>
<proteinExistence type="inferred from homology"/>
<feature type="transmembrane region" description="Helical" evidence="7">
    <location>
        <begin position="296"/>
        <end position="319"/>
    </location>
</feature>
<dbReference type="Pfam" id="PF00528">
    <property type="entry name" value="BPD_transp_1"/>
    <property type="match status" value="1"/>
</dbReference>
<dbReference type="CDD" id="cd06261">
    <property type="entry name" value="TM_PBP2"/>
    <property type="match status" value="1"/>
</dbReference>
<gene>
    <name evidence="9" type="ORF">CCO03_13415</name>
</gene>
<evidence type="ECO:0000313" key="9">
    <source>
        <dbReference type="EMBL" id="ARU05546.1"/>
    </source>
</evidence>
<dbReference type="Gene3D" id="1.10.3720.10">
    <property type="entry name" value="MetI-like"/>
    <property type="match status" value="1"/>
</dbReference>
<organism evidence="9 10">
    <name type="scientific">Comamonas serinivorans</name>
    <dbReference type="NCBI Taxonomy" id="1082851"/>
    <lineage>
        <taxon>Bacteria</taxon>
        <taxon>Pseudomonadati</taxon>
        <taxon>Pseudomonadota</taxon>
        <taxon>Betaproteobacteria</taxon>
        <taxon>Burkholderiales</taxon>
        <taxon>Comamonadaceae</taxon>
        <taxon>Comamonas</taxon>
    </lineage>
</organism>
<comment type="similarity">
    <text evidence="7">Belongs to the binding-protein-dependent transport system permease family.</text>
</comment>
<keyword evidence="4 7" id="KW-0812">Transmembrane</keyword>
<evidence type="ECO:0000313" key="10">
    <source>
        <dbReference type="Proteomes" id="UP000196138"/>
    </source>
</evidence>
<dbReference type="KEGG" id="cser:CCO03_13415"/>
<dbReference type="RefSeq" id="WP_087281820.1">
    <property type="nucleotide sequence ID" value="NZ_CP021455.1"/>
</dbReference>
<dbReference type="SUPFAM" id="SSF161098">
    <property type="entry name" value="MetI-like"/>
    <property type="match status" value="1"/>
</dbReference>
<evidence type="ECO:0000256" key="7">
    <source>
        <dbReference type="RuleBase" id="RU363032"/>
    </source>
</evidence>
<dbReference type="InterPro" id="IPR035906">
    <property type="entry name" value="MetI-like_sf"/>
</dbReference>
<dbReference type="GO" id="GO:0005886">
    <property type="term" value="C:plasma membrane"/>
    <property type="evidence" value="ECO:0007669"/>
    <property type="project" value="UniProtKB-SubCell"/>
</dbReference>
<evidence type="ECO:0000256" key="2">
    <source>
        <dbReference type="ARBA" id="ARBA00022448"/>
    </source>
</evidence>
<sequence length="325" mass="35591">MIDSKPKRLQVPALRRWVASSLTLLLTLFAVSVLSFLLVALLPGDVATTLLGDSATPERSAELRKELGLDQPLPRQYGTWLGKVMQGDLGQTFNSGEAISDMILARVPVTLELILLTQLLALAIAIPLGVWTAYKAGSVFDRLSLSVSLALLSMPTFVFALLLVYAVALKVPLLPSNGYAPLSDGLWANLRHMVLPVTTLALMEVPVYMRLLRSEMLTTLQQNFILLAKGMGLSLSRTLFQHALRPSSLSLITLVGLNMGRLMGGALIIETMFVLPGVGLLLVESIFQQEYLLTQAIVLFVAVAFILINTLTDWLYAWVDPRLKH</sequence>
<feature type="transmembrane region" description="Helical" evidence="7">
    <location>
        <begin position="146"/>
        <end position="173"/>
    </location>
</feature>
<dbReference type="PANTHER" id="PTHR43163:SF6">
    <property type="entry name" value="DIPEPTIDE TRANSPORT SYSTEM PERMEASE PROTEIN DPPB-RELATED"/>
    <property type="match status" value="1"/>
</dbReference>
<dbReference type="InterPro" id="IPR000515">
    <property type="entry name" value="MetI-like"/>
</dbReference>
<dbReference type="GO" id="GO:0071916">
    <property type="term" value="F:dipeptide transmembrane transporter activity"/>
    <property type="evidence" value="ECO:0007669"/>
    <property type="project" value="TreeGrafter"/>
</dbReference>
<keyword evidence="2 7" id="KW-0813">Transport</keyword>
<feature type="transmembrane region" description="Helical" evidence="7">
    <location>
        <begin position="264"/>
        <end position="284"/>
    </location>
</feature>
<dbReference type="OrthoDB" id="9803623at2"/>
<evidence type="ECO:0000256" key="5">
    <source>
        <dbReference type="ARBA" id="ARBA00022989"/>
    </source>
</evidence>
<dbReference type="Proteomes" id="UP000196138">
    <property type="component" value="Chromosome"/>
</dbReference>
<reference evidence="9 10" key="1">
    <citation type="submission" date="2017-05" db="EMBL/GenBank/DDBJ databases">
        <authorList>
            <person name="Song R."/>
            <person name="Chenine A.L."/>
            <person name="Ruprecht R.M."/>
        </authorList>
    </citation>
    <scope>NUCLEOTIDE SEQUENCE [LARGE SCALE GENOMIC DNA]</scope>
    <source>
        <strain evidence="9 10">DSM 26136</strain>
    </source>
</reference>
<evidence type="ECO:0000256" key="1">
    <source>
        <dbReference type="ARBA" id="ARBA00004651"/>
    </source>
</evidence>
<dbReference type="PANTHER" id="PTHR43163">
    <property type="entry name" value="DIPEPTIDE TRANSPORT SYSTEM PERMEASE PROTEIN DPPB-RELATED"/>
    <property type="match status" value="1"/>
</dbReference>
<feature type="transmembrane region" description="Helical" evidence="7">
    <location>
        <begin position="21"/>
        <end position="42"/>
    </location>
</feature>
<dbReference type="InterPro" id="IPR045621">
    <property type="entry name" value="BPD_transp_1_N"/>
</dbReference>
<comment type="subcellular location">
    <subcellularLocation>
        <location evidence="1 7">Cell membrane</location>
        <topology evidence="1 7">Multi-pass membrane protein</topology>
    </subcellularLocation>
</comment>
<feature type="transmembrane region" description="Helical" evidence="7">
    <location>
        <begin position="113"/>
        <end position="134"/>
    </location>
</feature>
<dbReference type="Pfam" id="PF19300">
    <property type="entry name" value="BPD_transp_1_N"/>
    <property type="match status" value="1"/>
</dbReference>
<name>A0A1Y0EPP4_9BURK</name>
<keyword evidence="10" id="KW-1185">Reference proteome</keyword>
<evidence type="ECO:0000256" key="3">
    <source>
        <dbReference type="ARBA" id="ARBA00022475"/>
    </source>
</evidence>
<dbReference type="EMBL" id="CP021455">
    <property type="protein sequence ID" value="ARU05546.1"/>
    <property type="molecule type" value="Genomic_DNA"/>
</dbReference>
<keyword evidence="6 7" id="KW-0472">Membrane</keyword>
<keyword evidence="5 7" id="KW-1133">Transmembrane helix</keyword>
<accession>A0A1Y0EPP4</accession>
<dbReference type="AlphaFoldDB" id="A0A1Y0EPP4"/>
<feature type="domain" description="ABC transmembrane type-1" evidence="8">
    <location>
        <begin position="107"/>
        <end position="312"/>
    </location>
</feature>
<protein>
    <submittedName>
        <fullName evidence="9">Peptide ABC transporter</fullName>
    </submittedName>
</protein>
<keyword evidence="3" id="KW-1003">Cell membrane</keyword>